<gene>
    <name evidence="1" type="ORF">YC6258_00876</name>
</gene>
<dbReference type="EMBL" id="CP007142">
    <property type="protein sequence ID" value="AJQ92926.1"/>
    <property type="molecule type" value="Genomic_DNA"/>
</dbReference>
<dbReference type="KEGG" id="gsn:YC6258_00876"/>
<accession>A0A0C5VFH3</accession>
<keyword evidence="2" id="KW-1185">Reference proteome</keyword>
<evidence type="ECO:0000313" key="1">
    <source>
        <dbReference type="EMBL" id="AJQ92926.1"/>
    </source>
</evidence>
<protein>
    <submittedName>
        <fullName evidence="1">Uncharacterized protein</fullName>
    </submittedName>
</protein>
<dbReference type="HOGENOM" id="CLU_2954059_0_0_6"/>
<evidence type="ECO:0000313" key="2">
    <source>
        <dbReference type="Proteomes" id="UP000032266"/>
    </source>
</evidence>
<proteinExistence type="predicted"/>
<dbReference type="Proteomes" id="UP000032266">
    <property type="component" value="Chromosome"/>
</dbReference>
<sequence>MAFRCYGGDFADVNFFIRLLYMATEYVEEVSHDNDLFMGVGSFQPPFKKPPCLFQRFAC</sequence>
<name>A0A0C5VFH3_9GAMM</name>
<organism evidence="1 2">
    <name type="scientific">Gynuella sunshinyii YC6258</name>
    <dbReference type="NCBI Taxonomy" id="1445510"/>
    <lineage>
        <taxon>Bacteria</taxon>
        <taxon>Pseudomonadati</taxon>
        <taxon>Pseudomonadota</taxon>
        <taxon>Gammaproteobacteria</taxon>
        <taxon>Oceanospirillales</taxon>
        <taxon>Saccharospirillaceae</taxon>
        <taxon>Gynuella</taxon>
    </lineage>
</organism>
<dbReference type="AlphaFoldDB" id="A0A0C5VFH3"/>
<reference evidence="1 2" key="1">
    <citation type="submission" date="2014-01" db="EMBL/GenBank/DDBJ databases">
        <title>Full genme sequencing of cellulolytic bacterium Gynuella sunshinyii YC6258T gen. nov., sp. nov.</title>
        <authorList>
            <person name="Khan H."/>
            <person name="Chung E.J."/>
            <person name="Chung Y.R."/>
        </authorList>
    </citation>
    <scope>NUCLEOTIDE SEQUENCE [LARGE SCALE GENOMIC DNA]</scope>
    <source>
        <strain evidence="1 2">YC6258</strain>
    </source>
</reference>